<comment type="caution">
    <text evidence="2">The sequence shown here is derived from an EMBL/GenBank/DDBJ whole genome shotgun (WGS) entry which is preliminary data.</text>
</comment>
<sequence>MGFWGHLLVGRGGDRALAARPVLATGREHLVPAAAFTDGWQMWCRMAPEPLRPAVEDAVASVDDLVRALADDTGAPALAAGVLAGDCAVVFGAVPAGTPWAACLGRVALARHLAGTGLGPDDIFPVPRTAAAHCAAWAAAAGRVTDAGALARVLAADPGPDVVGLFRELLAGLGMVEEALPACAVAGRGRPEPPPPTGEAPTAVRCEPW</sequence>
<accession>A0ABP6FYK0</accession>
<feature type="region of interest" description="Disordered" evidence="1">
    <location>
        <begin position="187"/>
        <end position="209"/>
    </location>
</feature>
<dbReference type="EMBL" id="BAAASL010000001">
    <property type="protein sequence ID" value="GAA2707953.1"/>
    <property type="molecule type" value="Genomic_DNA"/>
</dbReference>
<evidence type="ECO:0000313" key="3">
    <source>
        <dbReference type="Proteomes" id="UP001500886"/>
    </source>
</evidence>
<protein>
    <submittedName>
        <fullName evidence="2">Uncharacterized protein</fullName>
    </submittedName>
</protein>
<name>A0ABP6FYK0_9ACTN</name>
<keyword evidence="3" id="KW-1185">Reference proteome</keyword>
<feature type="compositionally biased region" description="Low complexity" evidence="1">
    <location>
        <begin position="199"/>
        <end position="209"/>
    </location>
</feature>
<reference evidence="3" key="1">
    <citation type="journal article" date="2019" name="Int. J. Syst. Evol. Microbiol.">
        <title>The Global Catalogue of Microorganisms (GCM) 10K type strain sequencing project: providing services to taxonomists for standard genome sequencing and annotation.</title>
        <authorList>
            <consortium name="The Broad Institute Genomics Platform"/>
            <consortium name="The Broad Institute Genome Sequencing Center for Infectious Disease"/>
            <person name="Wu L."/>
            <person name="Ma J."/>
        </authorList>
    </citation>
    <scope>NUCLEOTIDE SEQUENCE [LARGE SCALE GENOMIC DNA]</scope>
    <source>
        <strain evidence="3">JCM 4542</strain>
    </source>
</reference>
<dbReference type="RefSeq" id="WP_344432779.1">
    <property type="nucleotide sequence ID" value="NZ_BAAASL010000001.1"/>
</dbReference>
<evidence type="ECO:0000313" key="2">
    <source>
        <dbReference type="EMBL" id="GAA2707953.1"/>
    </source>
</evidence>
<organism evidence="2 3">
    <name type="scientific">Streptomyces luteosporeus</name>
    <dbReference type="NCBI Taxonomy" id="173856"/>
    <lineage>
        <taxon>Bacteria</taxon>
        <taxon>Bacillati</taxon>
        <taxon>Actinomycetota</taxon>
        <taxon>Actinomycetes</taxon>
        <taxon>Kitasatosporales</taxon>
        <taxon>Streptomycetaceae</taxon>
        <taxon>Streptomyces</taxon>
    </lineage>
</organism>
<dbReference type="Proteomes" id="UP001500886">
    <property type="component" value="Unassembled WGS sequence"/>
</dbReference>
<evidence type="ECO:0000256" key="1">
    <source>
        <dbReference type="SAM" id="MobiDB-lite"/>
    </source>
</evidence>
<gene>
    <name evidence="2" type="ORF">GCM10010315_03500</name>
</gene>
<proteinExistence type="predicted"/>